<dbReference type="VEuPathDB" id="FungiDB:CLUG_00364"/>
<sequence length="160" mass="16345">MMLDSSISNKSSSSSSKFSSSASSFSSPSSDSGSSFGASSYWRLLLFFLGLSDSSGARFLSESTSSETFGDASDSASAALAPLAALAALSVSGTSATFSSGLASTGFFSVSVSDILVKRLLVLLPYTARALLYNIYGLGSATGDMVHTRLLSSQTHKASP</sequence>
<dbReference type="HOGENOM" id="CLU_1651975_0_0_1"/>
<accession>C4XWP1</accession>
<gene>
    <name evidence="2" type="ORF">CLUG_00364</name>
</gene>
<protein>
    <submittedName>
        <fullName evidence="2">Uncharacterized protein</fullName>
    </submittedName>
</protein>
<evidence type="ECO:0000313" key="3">
    <source>
        <dbReference type="Proteomes" id="UP000007703"/>
    </source>
</evidence>
<evidence type="ECO:0000256" key="1">
    <source>
        <dbReference type="SAM" id="MobiDB-lite"/>
    </source>
</evidence>
<dbReference type="KEGG" id="clu:CLUG_00364"/>
<feature type="region of interest" description="Disordered" evidence="1">
    <location>
        <begin position="1"/>
        <end position="33"/>
    </location>
</feature>
<dbReference type="EMBL" id="CH408076">
    <property type="protein sequence ID" value="EEQ36240.1"/>
    <property type="molecule type" value="Genomic_DNA"/>
</dbReference>
<evidence type="ECO:0000313" key="2">
    <source>
        <dbReference type="EMBL" id="EEQ36240.1"/>
    </source>
</evidence>
<organism evidence="2 3">
    <name type="scientific">Clavispora lusitaniae (strain ATCC 42720)</name>
    <name type="common">Yeast</name>
    <name type="synonym">Candida lusitaniae</name>
    <dbReference type="NCBI Taxonomy" id="306902"/>
    <lineage>
        <taxon>Eukaryota</taxon>
        <taxon>Fungi</taxon>
        <taxon>Dikarya</taxon>
        <taxon>Ascomycota</taxon>
        <taxon>Saccharomycotina</taxon>
        <taxon>Pichiomycetes</taxon>
        <taxon>Metschnikowiaceae</taxon>
        <taxon>Clavispora</taxon>
    </lineage>
</organism>
<dbReference type="AlphaFoldDB" id="C4XWP1"/>
<dbReference type="InParanoid" id="C4XWP1"/>
<proteinExistence type="predicted"/>
<reference evidence="2 3" key="1">
    <citation type="journal article" date="2009" name="Nature">
        <title>Evolution of pathogenicity and sexual reproduction in eight Candida genomes.</title>
        <authorList>
            <person name="Butler G."/>
            <person name="Rasmussen M.D."/>
            <person name="Lin M.F."/>
            <person name="Santos M.A."/>
            <person name="Sakthikumar S."/>
            <person name="Munro C.A."/>
            <person name="Rheinbay E."/>
            <person name="Grabherr M."/>
            <person name="Forche A."/>
            <person name="Reedy J.L."/>
            <person name="Agrafioti I."/>
            <person name="Arnaud M.B."/>
            <person name="Bates S."/>
            <person name="Brown A.J."/>
            <person name="Brunke S."/>
            <person name="Costanzo M.C."/>
            <person name="Fitzpatrick D.A."/>
            <person name="de Groot P.W."/>
            <person name="Harris D."/>
            <person name="Hoyer L.L."/>
            <person name="Hube B."/>
            <person name="Klis F.M."/>
            <person name="Kodira C."/>
            <person name="Lennard N."/>
            <person name="Logue M.E."/>
            <person name="Martin R."/>
            <person name="Neiman A.M."/>
            <person name="Nikolaou E."/>
            <person name="Quail M.A."/>
            <person name="Quinn J."/>
            <person name="Santos M.C."/>
            <person name="Schmitzberger F.F."/>
            <person name="Sherlock G."/>
            <person name="Shah P."/>
            <person name="Silverstein K.A."/>
            <person name="Skrzypek M.S."/>
            <person name="Soll D."/>
            <person name="Staggs R."/>
            <person name="Stansfield I."/>
            <person name="Stumpf M.P."/>
            <person name="Sudbery P.E."/>
            <person name="Srikantha T."/>
            <person name="Zeng Q."/>
            <person name="Berman J."/>
            <person name="Berriman M."/>
            <person name="Heitman J."/>
            <person name="Gow N.A."/>
            <person name="Lorenz M.C."/>
            <person name="Birren B.W."/>
            <person name="Kellis M."/>
            <person name="Cuomo C.A."/>
        </authorList>
    </citation>
    <scope>NUCLEOTIDE SEQUENCE [LARGE SCALE GENOMIC DNA]</scope>
    <source>
        <strain evidence="2 3">ATCC 42720</strain>
    </source>
</reference>
<dbReference type="Proteomes" id="UP000007703">
    <property type="component" value="Unassembled WGS sequence"/>
</dbReference>
<name>C4XWP1_CLAL4</name>